<dbReference type="PANTHER" id="PTHR37466">
    <property type="entry name" value="SLR1628 PROTEIN"/>
    <property type="match status" value="1"/>
</dbReference>
<dbReference type="EMBL" id="CAFAAJ010000020">
    <property type="protein sequence ID" value="CAB4793513.1"/>
    <property type="molecule type" value="Genomic_DNA"/>
</dbReference>
<dbReference type="PANTHER" id="PTHR37466:SF1">
    <property type="entry name" value="SLR1628 PROTEIN"/>
    <property type="match status" value="1"/>
</dbReference>
<evidence type="ECO:0000313" key="2">
    <source>
        <dbReference type="EMBL" id="CAB4793513.1"/>
    </source>
</evidence>
<sequence length="119" mass="12769">MAKNVLSGDLLPCSMDPLTGYYRDGCCNTGGDDYGVHTVCAVMTAEFLEFSKGMGNDLSTPMPQYGFAGLQPGDRWCLCASRWAEALEAGAAPKVVLEATHFSTLDFVSLRDLQRHAAG</sequence>
<dbReference type="AlphaFoldDB" id="A0A6J6XCH2"/>
<evidence type="ECO:0000313" key="1">
    <source>
        <dbReference type="EMBL" id="CAB4770735.1"/>
    </source>
</evidence>
<gene>
    <name evidence="1" type="ORF">UFOPK2806_02412</name>
    <name evidence="2" type="ORF">UFOPK3001_00466</name>
    <name evidence="3" type="ORF">UFOPK3954_01459</name>
    <name evidence="4" type="ORF">UFOPK4306_00852</name>
</gene>
<dbReference type="Pfam" id="PF09996">
    <property type="entry name" value="DUF2237"/>
    <property type="match status" value="1"/>
</dbReference>
<protein>
    <submittedName>
        <fullName evidence="2">Unannotated protein</fullName>
    </submittedName>
</protein>
<evidence type="ECO:0000313" key="4">
    <source>
        <dbReference type="EMBL" id="CAB5059243.1"/>
    </source>
</evidence>
<dbReference type="EMBL" id="CAFBON010000153">
    <property type="protein sequence ID" value="CAB4995932.1"/>
    <property type="molecule type" value="Genomic_DNA"/>
</dbReference>
<proteinExistence type="predicted"/>
<evidence type="ECO:0000313" key="3">
    <source>
        <dbReference type="EMBL" id="CAB4995932.1"/>
    </source>
</evidence>
<name>A0A6J6XCH2_9ZZZZ</name>
<reference evidence="2" key="1">
    <citation type="submission" date="2020-05" db="EMBL/GenBank/DDBJ databases">
        <authorList>
            <person name="Chiriac C."/>
            <person name="Salcher M."/>
            <person name="Ghai R."/>
            <person name="Kavagutti S V."/>
        </authorList>
    </citation>
    <scope>NUCLEOTIDE SEQUENCE</scope>
</reference>
<accession>A0A6J6XCH2</accession>
<dbReference type="EMBL" id="CAFBQP010000026">
    <property type="protein sequence ID" value="CAB5059243.1"/>
    <property type="molecule type" value="Genomic_DNA"/>
</dbReference>
<dbReference type="Gene3D" id="3.30.56.110">
    <property type="entry name" value="Protein of unknown function DUF2237"/>
    <property type="match status" value="1"/>
</dbReference>
<dbReference type="EMBL" id="CAEZYY010000054">
    <property type="protein sequence ID" value="CAB4770735.1"/>
    <property type="molecule type" value="Genomic_DNA"/>
</dbReference>
<organism evidence="2">
    <name type="scientific">freshwater metagenome</name>
    <dbReference type="NCBI Taxonomy" id="449393"/>
    <lineage>
        <taxon>unclassified sequences</taxon>
        <taxon>metagenomes</taxon>
        <taxon>ecological metagenomes</taxon>
    </lineage>
</organism>
<dbReference type="InterPro" id="IPR018714">
    <property type="entry name" value="DUF2237"/>
</dbReference>